<proteinExistence type="inferred from homology"/>
<dbReference type="SUPFAM" id="SSF51391">
    <property type="entry name" value="Thiamin phosphate synthase"/>
    <property type="match status" value="1"/>
</dbReference>
<dbReference type="eggNOG" id="COG0494">
    <property type="taxonomic scope" value="Bacteria"/>
</dbReference>
<dbReference type="PANTHER" id="PTHR47707:SF1">
    <property type="entry name" value="NUDIX HYDROLASE FAMILY PROTEIN"/>
    <property type="match status" value="1"/>
</dbReference>
<comment type="similarity">
    <text evidence="2">Belongs to the Nudix hydrolase family.</text>
</comment>
<dbReference type="OrthoDB" id="9810648at2"/>
<dbReference type="InterPro" id="IPR020476">
    <property type="entry name" value="Nudix_hydrolase"/>
</dbReference>
<keyword evidence="3" id="KW-0515">Mutator protein</keyword>
<dbReference type="InterPro" id="IPR047127">
    <property type="entry name" value="MutT-like"/>
</dbReference>
<keyword evidence="8 18" id="KW-0460">Magnesium</keyword>
<dbReference type="GO" id="GO:0009228">
    <property type="term" value="P:thiamine biosynthetic process"/>
    <property type="evidence" value="ECO:0007669"/>
    <property type="project" value="UniProtKB-KW"/>
</dbReference>
<dbReference type="RefSeq" id="WP_002684204.1">
    <property type="nucleotide sequence ID" value="NZ_JH600070.1"/>
</dbReference>
<evidence type="ECO:0000256" key="5">
    <source>
        <dbReference type="ARBA" id="ARBA00022723"/>
    </source>
</evidence>
<dbReference type="HOGENOM" id="CLU_076087_0_0_6"/>
<dbReference type="Pfam" id="PF14815">
    <property type="entry name" value="NUDIX_4"/>
    <property type="match status" value="1"/>
</dbReference>
<keyword evidence="6" id="KW-0227">DNA damage</keyword>
<gene>
    <name evidence="20" type="ORF">BegalDRAFT_0964</name>
</gene>
<evidence type="ECO:0000256" key="8">
    <source>
        <dbReference type="ARBA" id="ARBA00022842"/>
    </source>
</evidence>
<evidence type="ECO:0000313" key="21">
    <source>
        <dbReference type="Proteomes" id="UP000005744"/>
    </source>
</evidence>
<dbReference type="InterPro" id="IPR022998">
    <property type="entry name" value="ThiamineP_synth_TenI"/>
</dbReference>
<dbReference type="Proteomes" id="UP000005744">
    <property type="component" value="Unassembled WGS sequence"/>
</dbReference>
<dbReference type="PROSITE" id="PS51462">
    <property type="entry name" value="NUDIX"/>
    <property type="match status" value="1"/>
</dbReference>
<evidence type="ECO:0000256" key="14">
    <source>
        <dbReference type="ARBA" id="ARBA00041592"/>
    </source>
</evidence>
<evidence type="ECO:0000256" key="17">
    <source>
        <dbReference type="PIRSR" id="PIRSR603561-1"/>
    </source>
</evidence>
<evidence type="ECO:0000256" key="4">
    <source>
        <dbReference type="ARBA" id="ARBA00022705"/>
    </source>
</evidence>
<dbReference type="NCBIfam" id="TIGR00586">
    <property type="entry name" value="mutt"/>
    <property type="match status" value="1"/>
</dbReference>
<evidence type="ECO:0000259" key="19">
    <source>
        <dbReference type="PROSITE" id="PS51462"/>
    </source>
</evidence>
<dbReference type="InterPro" id="IPR020084">
    <property type="entry name" value="NUDIX_hydrolase_CS"/>
</dbReference>
<evidence type="ECO:0000256" key="12">
    <source>
        <dbReference type="ARBA" id="ARBA00038905"/>
    </source>
</evidence>
<evidence type="ECO:0000256" key="16">
    <source>
        <dbReference type="ARBA" id="ARBA00042798"/>
    </source>
</evidence>
<keyword evidence="5 18" id="KW-0479">Metal-binding</keyword>
<dbReference type="AlphaFoldDB" id="I3CE26"/>
<evidence type="ECO:0000256" key="3">
    <source>
        <dbReference type="ARBA" id="ARBA00022457"/>
    </source>
</evidence>
<evidence type="ECO:0000256" key="6">
    <source>
        <dbReference type="ARBA" id="ARBA00022763"/>
    </source>
</evidence>
<dbReference type="GO" id="GO:0046872">
    <property type="term" value="F:metal ion binding"/>
    <property type="evidence" value="ECO:0007669"/>
    <property type="project" value="UniProtKB-KW"/>
</dbReference>
<feature type="binding site" evidence="17">
    <location>
        <begin position="37"/>
        <end position="40"/>
    </location>
    <ligand>
        <name>8-oxo-dGTP</name>
        <dbReference type="ChEBI" id="CHEBI:77896"/>
    </ligand>
</feature>
<dbReference type="InterPro" id="IPR015797">
    <property type="entry name" value="NUDIX_hydrolase-like_dom_sf"/>
</dbReference>
<feature type="binding site" evidence="17">
    <location>
        <position position="26"/>
    </location>
    <ligand>
        <name>8-oxo-dGTP</name>
        <dbReference type="ChEBI" id="CHEBI:77896"/>
    </ligand>
</feature>
<reference evidence="20 21" key="1">
    <citation type="submission" date="2011-11" db="EMBL/GenBank/DDBJ databases">
        <title>Improved High-Quality Draft sequence of Beggiatoa alba B18lD.</title>
        <authorList>
            <consortium name="US DOE Joint Genome Institute"/>
            <person name="Lucas S."/>
            <person name="Han J."/>
            <person name="Lapidus A."/>
            <person name="Cheng J.-F."/>
            <person name="Goodwin L."/>
            <person name="Pitluck S."/>
            <person name="Peters L."/>
            <person name="Mikhailova N."/>
            <person name="Held B."/>
            <person name="Detter J.C."/>
            <person name="Han C."/>
            <person name="Tapia R."/>
            <person name="Land M."/>
            <person name="Hauser L."/>
            <person name="Kyrpides N."/>
            <person name="Ivanova N."/>
            <person name="Pagani I."/>
            <person name="Samuel K."/>
            <person name="Teske A."/>
            <person name="Mueller J."/>
            <person name="Woyke T."/>
        </authorList>
    </citation>
    <scope>NUCLEOTIDE SEQUENCE [LARGE SCALE GENOMIC DNA]</scope>
    <source>
        <strain evidence="20 21">B18LD</strain>
    </source>
</reference>
<dbReference type="STRING" id="395493.BegalDRAFT_0964"/>
<dbReference type="eggNOG" id="COG0352">
    <property type="taxonomic scope" value="Bacteria"/>
</dbReference>
<evidence type="ECO:0000256" key="10">
    <source>
        <dbReference type="ARBA" id="ARBA00035861"/>
    </source>
</evidence>
<keyword evidence="7" id="KW-0378">Hydrolase</keyword>
<dbReference type="Gene3D" id="3.20.20.70">
    <property type="entry name" value="Aldolase class I"/>
    <property type="match status" value="1"/>
</dbReference>
<keyword evidence="4" id="KW-0235">DNA replication</keyword>
<feature type="domain" description="Nudix hydrolase" evidence="19">
    <location>
        <begin position="6"/>
        <end position="133"/>
    </location>
</feature>
<dbReference type="InterPro" id="IPR000086">
    <property type="entry name" value="NUDIX_hydrolase_dom"/>
</dbReference>
<dbReference type="PANTHER" id="PTHR47707">
    <property type="entry name" value="8-OXO-DGTP DIPHOSPHATASE"/>
    <property type="match status" value="1"/>
</dbReference>
<dbReference type="EMBL" id="JH600070">
    <property type="protein sequence ID" value="EIJ41869.1"/>
    <property type="molecule type" value="Genomic_DNA"/>
</dbReference>
<evidence type="ECO:0000313" key="20">
    <source>
        <dbReference type="EMBL" id="EIJ41869.1"/>
    </source>
</evidence>
<dbReference type="GO" id="GO:0006260">
    <property type="term" value="P:DNA replication"/>
    <property type="evidence" value="ECO:0007669"/>
    <property type="project" value="UniProtKB-KW"/>
</dbReference>
<dbReference type="SUPFAM" id="SSF55811">
    <property type="entry name" value="Nudix"/>
    <property type="match status" value="1"/>
</dbReference>
<evidence type="ECO:0000256" key="9">
    <source>
        <dbReference type="ARBA" id="ARBA00023204"/>
    </source>
</evidence>
<comment type="catalytic activity">
    <reaction evidence="11">
        <text>8-oxo-GTP + H2O = 8-oxo-GMP + diphosphate + H(+)</text>
        <dbReference type="Rhea" id="RHEA:67616"/>
        <dbReference type="ChEBI" id="CHEBI:15377"/>
        <dbReference type="ChEBI" id="CHEBI:15378"/>
        <dbReference type="ChEBI" id="CHEBI:33019"/>
        <dbReference type="ChEBI" id="CHEBI:143553"/>
        <dbReference type="ChEBI" id="CHEBI:145694"/>
    </reaction>
</comment>
<dbReference type="PRINTS" id="PR00502">
    <property type="entry name" value="NUDIXFAMILY"/>
</dbReference>
<protein>
    <recommendedName>
        <fullName evidence="13">8-oxo-dGTP diphosphatase</fullName>
        <ecNumber evidence="12">3.6.1.55</ecNumber>
    </recommendedName>
    <alternativeName>
        <fullName evidence="16">7,8-dihydro-8-oxoguanine-triphosphatase</fullName>
    </alternativeName>
    <alternativeName>
        <fullName evidence="15">Mutator protein MutT</fullName>
    </alternativeName>
    <alternativeName>
        <fullName evidence="14">dGTP pyrophosphohydrolase</fullName>
    </alternativeName>
</protein>
<feature type="binding site" evidence="18">
    <location>
        <position position="40"/>
    </location>
    <ligand>
        <name>Mg(2+)</name>
        <dbReference type="ChEBI" id="CHEBI:18420"/>
    </ligand>
</feature>
<dbReference type="CDD" id="cd00564">
    <property type="entry name" value="TMP_TenI"/>
    <property type="match status" value="1"/>
</dbReference>
<comment type="cofactor">
    <cofactor evidence="1 18">
        <name>Mg(2+)</name>
        <dbReference type="ChEBI" id="CHEBI:18420"/>
    </cofactor>
</comment>
<dbReference type="NCBIfam" id="NF006530">
    <property type="entry name" value="PRK08999.1"/>
    <property type="match status" value="1"/>
</dbReference>
<dbReference type="Gene3D" id="3.90.79.10">
    <property type="entry name" value="Nucleoside Triphosphate Pyrophosphohydrolase"/>
    <property type="match status" value="1"/>
</dbReference>
<evidence type="ECO:0000256" key="2">
    <source>
        <dbReference type="ARBA" id="ARBA00005582"/>
    </source>
</evidence>
<dbReference type="GO" id="GO:0006281">
    <property type="term" value="P:DNA repair"/>
    <property type="evidence" value="ECO:0007669"/>
    <property type="project" value="UniProtKB-KW"/>
</dbReference>
<evidence type="ECO:0000256" key="18">
    <source>
        <dbReference type="PIRSR" id="PIRSR603561-2"/>
    </source>
</evidence>
<dbReference type="Pfam" id="PF02581">
    <property type="entry name" value="TMP-TENI"/>
    <property type="match status" value="1"/>
</dbReference>
<evidence type="ECO:0000256" key="11">
    <source>
        <dbReference type="ARBA" id="ARBA00036904"/>
    </source>
</evidence>
<keyword evidence="21" id="KW-1185">Reference proteome</keyword>
<feature type="binding site" evidence="18">
    <location>
        <position position="60"/>
    </location>
    <ligand>
        <name>Mg(2+)</name>
        <dbReference type="ChEBI" id="CHEBI:18420"/>
    </ligand>
</feature>
<dbReference type="GO" id="GO:0044716">
    <property type="term" value="F:8-oxo-GDP phosphatase activity"/>
    <property type="evidence" value="ECO:0007669"/>
    <property type="project" value="TreeGrafter"/>
</dbReference>
<evidence type="ECO:0000256" key="13">
    <source>
        <dbReference type="ARBA" id="ARBA00040794"/>
    </source>
</evidence>
<dbReference type="GO" id="GO:0035539">
    <property type="term" value="F:8-oxo-7,8-dihydrodeoxyguanosine triphosphate pyrophosphatase activity"/>
    <property type="evidence" value="ECO:0007669"/>
    <property type="project" value="UniProtKB-EC"/>
</dbReference>
<dbReference type="GO" id="GO:0008413">
    <property type="term" value="F:8-oxo-7,8-dihydroguanosine triphosphate pyrophosphatase activity"/>
    <property type="evidence" value="ECO:0007669"/>
    <property type="project" value="InterPro"/>
</dbReference>
<feature type="binding site" evidence="17">
    <location>
        <position position="122"/>
    </location>
    <ligand>
        <name>8-oxo-dGTP</name>
        <dbReference type="ChEBI" id="CHEBI:77896"/>
    </ligand>
</feature>
<accession>I3CE26</accession>
<dbReference type="PROSITE" id="PS00893">
    <property type="entry name" value="NUDIX_BOX"/>
    <property type="match status" value="1"/>
</dbReference>
<dbReference type="InterPro" id="IPR029119">
    <property type="entry name" value="MutY_C"/>
</dbReference>
<evidence type="ECO:0000256" key="15">
    <source>
        <dbReference type="ARBA" id="ARBA00041979"/>
    </source>
</evidence>
<name>I3CE26_9GAMM</name>
<dbReference type="FunFam" id="3.90.79.10:FF:000014">
    <property type="entry name" value="8-oxo-dGTP diphosphatase MutT"/>
    <property type="match status" value="1"/>
</dbReference>
<dbReference type="InterPro" id="IPR013785">
    <property type="entry name" value="Aldolase_TIM"/>
</dbReference>
<organism evidence="20 21">
    <name type="scientific">Beggiatoa alba B18LD</name>
    <dbReference type="NCBI Taxonomy" id="395493"/>
    <lineage>
        <taxon>Bacteria</taxon>
        <taxon>Pseudomonadati</taxon>
        <taxon>Pseudomonadota</taxon>
        <taxon>Gammaproteobacteria</taxon>
        <taxon>Thiotrichales</taxon>
        <taxon>Thiotrichaceae</taxon>
        <taxon>Beggiatoa</taxon>
    </lineage>
</organism>
<evidence type="ECO:0000256" key="1">
    <source>
        <dbReference type="ARBA" id="ARBA00001946"/>
    </source>
</evidence>
<keyword evidence="9" id="KW-0234">DNA repair</keyword>
<dbReference type="GO" id="GO:0044715">
    <property type="term" value="F:8-oxo-dGDP phosphatase activity"/>
    <property type="evidence" value="ECO:0007669"/>
    <property type="project" value="TreeGrafter"/>
</dbReference>
<sequence>MANLTPLHVVAGVVRNAQGDILLARRHVTKEQGDLWEFPGGKREQGEEPEQTLVREFQEEVDITIQRARPLIRIRHTYTYREVLLDVWSVEQFSGTAWGREGQSVEWCAPHLLRLRTFPAANYPIINAVLLPAIYIISTEPLKQNDPQFFYQLEKQIDNGLQLLQFRAGSLNDYEYCACAEKILTLCEPTKVQVLLHRTPQIVLSVGAHGVHLSQTALLNLKERPLKKPLWVASSCHTLADIQHAQSIGVDFLTLGAIRAPEPENSLGWFNFFTCTESAKIPVFAVGGLQYEDMSFAWAHGGQGIAGRQHLW</sequence>
<comment type="catalytic activity">
    <reaction evidence="10">
        <text>8-oxo-dGTP + H2O = 8-oxo-dGMP + diphosphate + H(+)</text>
        <dbReference type="Rhea" id="RHEA:31575"/>
        <dbReference type="ChEBI" id="CHEBI:15377"/>
        <dbReference type="ChEBI" id="CHEBI:15378"/>
        <dbReference type="ChEBI" id="CHEBI:33019"/>
        <dbReference type="ChEBI" id="CHEBI:63224"/>
        <dbReference type="ChEBI" id="CHEBI:77896"/>
        <dbReference type="EC" id="3.6.1.55"/>
    </reaction>
</comment>
<evidence type="ECO:0000256" key="7">
    <source>
        <dbReference type="ARBA" id="ARBA00022801"/>
    </source>
</evidence>
<dbReference type="EC" id="3.6.1.55" evidence="12"/>
<dbReference type="InterPro" id="IPR036206">
    <property type="entry name" value="ThiamineP_synth_sf"/>
</dbReference>
<dbReference type="InterPro" id="IPR003561">
    <property type="entry name" value="Mutator_MutT"/>
</dbReference>
<dbReference type="CDD" id="cd03425">
    <property type="entry name" value="NUDIX_MutT_NudA_like"/>
    <property type="match status" value="1"/>
</dbReference>